<sequence>MNVVKMERLPDNSESPFMYSIFSPDTRLNIKEVCTVNGGSTMAWVIFHSPEAAKAAAKKYDNSGVGRTGKKAYTTLTDESSIPEHATSLLSAFLHKQKNMIETRTIKITNLPENHTKKNLKQMFDSTIESFEEWDEYPEFEEMLQMWVLRPGVGLVQFPSSSYAVSAVYEWSGTYWKNHTITALCIPDEEFDTAIIKARGSLDSTGKHVKLFINGIQPGTAAQQIRDLFSDFKLQDVNITPGGKSFCSIFLSQIDAGNLLDRYADGIHFHGRTLRVSVSEGKGKGKGKVGSFKTSKSVFPMTDLKVSNLPYEATNSEVRYLLEGFELSKVIVR</sequence>
<dbReference type="PROSITE" id="PS50102">
    <property type="entry name" value="RRM"/>
    <property type="match status" value="1"/>
</dbReference>
<evidence type="ECO:0000313" key="4">
    <source>
        <dbReference type="Proteomes" id="UP000240883"/>
    </source>
</evidence>
<dbReference type="Proteomes" id="UP000240883">
    <property type="component" value="Unassembled WGS sequence"/>
</dbReference>
<dbReference type="InterPro" id="IPR035979">
    <property type="entry name" value="RBD_domain_sf"/>
</dbReference>
<dbReference type="InterPro" id="IPR000504">
    <property type="entry name" value="RRM_dom"/>
</dbReference>
<feature type="domain" description="RRM" evidence="2">
    <location>
        <begin position="104"/>
        <end position="181"/>
    </location>
</feature>
<proteinExistence type="predicted"/>
<dbReference type="SMART" id="SM00360">
    <property type="entry name" value="RRM"/>
    <property type="match status" value="2"/>
</dbReference>
<dbReference type="STRING" id="1448308.A0A2T2N7Y2"/>
<keyword evidence="1" id="KW-0694">RNA-binding</keyword>
<gene>
    <name evidence="3" type="ORF">BS50DRAFT_504397</name>
</gene>
<dbReference type="InterPro" id="IPR012677">
    <property type="entry name" value="Nucleotide-bd_a/b_plait_sf"/>
</dbReference>
<dbReference type="AlphaFoldDB" id="A0A2T2N7Y2"/>
<protein>
    <recommendedName>
        <fullName evidence="2">RRM domain-containing protein</fullName>
    </recommendedName>
</protein>
<organism evidence="3 4">
    <name type="scientific">Corynespora cassiicola Philippines</name>
    <dbReference type="NCBI Taxonomy" id="1448308"/>
    <lineage>
        <taxon>Eukaryota</taxon>
        <taxon>Fungi</taxon>
        <taxon>Dikarya</taxon>
        <taxon>Ascomycota</taxon>
        <taxon>Pezizomycotina</taxon>
        <taxon>Dothideomycetes</taxon>
        <taxon>Pleosporomycetidae</taxon>
        <taxon>Pleosporales</taxon>
        <taxon>Corynesporascaceae</taxon>
        <taxon>Corynespora</taxon>
    </lineage>
</organism>
<evidence type="ECO:0000256" key="1">
    <source>
        <dbReference type="PROSITE-ProRule" id="PRU00176"/>
    </source>
</evidence>
<evidence type="ECO:0000313" key="3">
    <source>
        <dbReference type="EMBL" id="PSN61525.1"/>
    </source>
</evidence>
<dbReference type="OrthoDB" id="3687416at2759"/>
<dbReference type="SUPFAM" id="SSF54928">
    <property type="entry name" value="RNA-binding domain, RBD"/>
    <property type="match status" value="2"/>
</dbReference>
<reference evidence="3 4" key="1">
    <citation type="journal article" date="2018" name="Front. Microbiol.">
        <title>Genome-Wide Analysis of Corynespora cassiicola Leaf Fall Disease Putative Effectors.</title>
        <authorList>
            <person name="Lopez D."/>
            <person name="Ribeiro S."/>
            <person name="Label P."/>
            <person name="Fumanal B."/>
            <person name="Venisse J.S."/>
            <person name="Kohler A."/>
            <person name="de Oliveira R.R."/>
            <person name="Labutti K."/>
            <person name="Lipzen A."/>
            <person name="Lail K."/>
            <person name="Bauer D."/>
            <person name="Ohm R.A."/>
            <person name="Barry K.W."/>
            <person name="Spatafora J."/>
            <person name="Grigoriev I.V."/>
            <person name="Martin F.M."/>
            <person name="Pujade-Renaud V."/>
        </authorList>
    </citation>
    <scope>NUCLEOTIDE SEQUENCE [LARGE SCALE GENOMIC DNA]</scope>
    <source>
        <strain evidence="3 4">Philippines</strain>
    </source>
</reference>
<name>A0A2T2N7Y2_CORCC</name>
<keyword evidence="4" id="KW-1185">Reference proteome</keyword>
<dbReference type="CDD" id="cd00590">
    <property type="entry name" value="RRM_SF"/>
    <property type="match status" value="1"/>
</dbReference>
<dbReference type="Gene3D" id="3.30.70.330">
    <property type="match status" value="2"/>
</dbReference>
<accession>A0A2T2N7Y2</accession>
<dbReference type="GO" id="GO:0003723">
    <property type="term" value="F:RNA binding"/>
    <property type="evidence" value="ECO:0007669"/>
    <property type="project" value="UniProtKB-UniRule"/>
</dbReference>
<dbReference type="EMBL" id="KZ678144">
    <property type="protein sequence ID" value="PSN61525.1"/>
    <property type="molecule type" value="Genomic_DNA"/>
</dbReference>
<evidence type="ECO:0000259" key="2">
    <source>
        <dbReference type="PROSITE" id="PS50102"/>
    </source>
</evidence>